<keyword evidence="3" id="KW-1003">Cell membrane</keyword>
<dbReference type="Pfam" id="PF00528">
    <property type="entry name" value="BPD_transp_1"/>
    <property type="match status" value="1"/>
</dbReference>
<keyword evidence="6 7" id="KW-0472">Membrane</keyword>
<dbReference type="PROSITE" id="PS50928">
    <property type="entry name" value="ABC_TM1"/>
    <property type="match status" value="1"/>
</dbReference>
<evidence type="ECO:0000259" key="8">
    <source>
        <dbReference type="PROSITE" id="PS50928"/>
    </source>
</evidence>
<feature type="transmembrane region" description="Helical" evidence="7">
    <location>
        <begin position="109"/>
        <end position="129"/>
    </location>
</feature>
<evidence type="ECO:0000256" key="6">
    <source>
        <dbReference type="ARBA" id="ARBA00023136"/>
    </source>
</evidence>
<evidence type="ECO:0000256" key="7">
    <source>
        <dbReference type="RuleBase" id="RU363032"/>
    </source>
</evidence>
<dbReference type="InterPro" id="IPR035906">
    <property type="entry name" value="MetI-like_sf"/>
</dbReference>
<keyword evidence="4 7" id="KW-0812">Transmembrane</keyword>
<dbReference type="Proteomes" id="UP001305498">
    <property type="component" value="Chromosome"/>
</dbReference>
<dbReference type="RefSeq" id="WP_317139965.1">
    <property type="nucleotide sequence ID" value="NZ_CP118157.1"/>
</dbReference>
<comment type="subcellular location">
    <subcellularLocation>
        <location evidence="1 7">Cell membrane</location>
        <topology evidence="1 7">Multi-pass membrane protein</topology>
    </subcellularLocation>
</comment>
<feature type="transmembrane region" description="Helical" evidence="7">
    <location>
        <begin position="74"/>
        <end position="97"/>
    </location>
</feature>
<feature type="transmembrane region" description="Helical" evidence="7">
    <location>
        <begin position="236"/>
        <end position="259"/>
    </location>
</feature>
<evidence type="ECO:0000313" key="10">
    <source>
        <dbReference type="Proteomes" id="UP001305498"/>
    </source>
</evidence>
<reference evidence="9 10" key="1">
    <citation type="submission" date="2023-02" db="EMBL/GenBank/DDBJ databases">
        <title>Microbacterium betulae sp. nov., isolated from birch wood.</title>
        <authorList>
            <person name="Pasciak M."/>
            <person name="Pawlik K.J."/>
            <person name="Martynowski D."/>
            <person name="Laczmanski L."/>
            <person name="Ciekot J."/>
            <person name="Szponar B."/>
            <person name="Wojcik-Fatla A."/>
            <person name="Mackiewicz B."/>
            <person name="Farian E."/>
            <person name="Cholewa G."/>
            <person name="Cholewa A."/>
            <person name="Dutkiewicz J."/>
        </authorList>
    </citation>
    <scope>NUCLEOTIDE SEQUENCE [LARGE SCALE GENOMIC DNA]</scope>
    <source>
        <strain evidence="9 10">AB</strain>
    </source>
</reference>
<dbReference type="AlphaFoldDB" id="A0AA97FIT5"/>
<evidence type="ECO:0000313" key="9">
    <source>
        <dbReference type="EMBL" id="WOF23493.1"/>
    </source>
</evidence>
<dbReference type="Pfam" id="PF12911">
    <property type="entry name" value="OppC_N"/>
    <property type="match status" value="1"/>
</dbReference>
<dbReference type="InterPro" id="IPR050366">
    <property type="entry name" value="BP-dependent_transpt_permease"/>
</dbReference>
<dbReference type="GO" id="GO:0055085">
    <property type="term" value="P:transmembrane transport"/>
    <property type="evidence" value="ECO:0007669"/>
    <property type="project" value="InterPro"/>
</dbReference>
<sequence length="288" mass="30223">MLRNLTRLRSARIAFGILAFIAALTLFGPLLAPYDPLEGGDEILAAPSALHWLGTDYLGRDVLSRLLAGSPVSVAGAVEVAAIALFVGALPGVLSVYLGRAFEWFTLRLVDTLIALPFLVFAVAMTALLGNGINQAMFAVGLLVSPVFYRVARAAALQAANAQYVEAAVLAGASTWWVIRHHVWAKVLPPIGVALANTMGTGLVIVASLTFLGIGVQPPTPTWGGLLASDLGYLGYRPYAPLFPTALIMLTVWAFNLLADAIRDAAGVHGRSAGTRPVASARKVEIAA</sequence>
<dbReference type="PANTHER" id="PTHR43386">
    <property type="entry name" value="OLIGOPEPTIDE TRANSPORT SYSTEM PERMEASE PROTEIN APPC"/>
    <property type="match status" value="1"/>
</dbReference>
<keyword evidence="10" id="KW-1185">Reference proteome</keyword>
<dbReference type="PANTHER" id="PTHR43386:SF1">
    <property type="entry name" value="D,D-DIPEPTIDE TRANSPORT SYSTEM PERMEASE PROTEIN DDPC-RELATED"/>
    <property type="match status" value="1"/>
</dbReference>
<dbReference type="GO" id="GO:0005886">
    <property type="term" value="C:plasma membrane"/>
    <property type="evidence" value="ECO:0007669"/>
    <property type="project" value="UniProtKB-SubCell"/>
</dbReference>
<dbReference type="InterPro" id="IPR025966">
    <property type="entry name" value="OppC_N"/>
</dbReference>
<dbReference type="InterPro" id="IPR000515">
    <property type="entry name" value="MetI-like"/>
</dbReference>
<dbReference type="CDD" id="cd06261">
    <property type="entry name" value="TM_PBP2"/>
    <property type="match status" value="1"/>
</dbReference>
<dbReference type="KEGG" id="mbet:N8K70_02095"/>
<name>A0AA97FIT5_9MICO</name>
<feature type="transmembrane region" description="Helical" evidence="7">
    <location>
        <begin position="12"/>
        <end position="32"/>
    </location>
</feature>
<accession>A0AA97FIT5</accession>
<dbReference type="EMBL" id="CP118157">
    <property type="protein sequence ID" value="WOF23493.1"/>
    <property type="molecule type" value="Genomic_DNA"/>
</dbReference>
<dbReference type="SUPFAM" id="SSF161098">
    <property type="entry name" value="MetI-like"/>
    <property type="match status" value="1"/>
</dbReference>
<keyword evidence="5 7" id="KW-1133">Transmembrane helix</keyword>
<evidence type="ECO:0000256" key="1">
    <source>
        <dbReference type="ARBA" id="ARBA00004651"/>
    </source>
</evidence>
<protein>
    <submittedName>
        <fullName evidence="9">ABC transporter permease</fullName>
    </submittedName>
</protein>
<comment type="similarity">
    <text evidence="7">Belongs to the binding-protein-dependent transport system permease family.</text>
</comment>
<keyword evidence="2 7" id="KW-0813">Transport</keyword>
<dbReference type="Gene3D" id="1.10.3720.10">
    <property type="entry name" value="MetI-like"/>
    <property type="match status" value="1"/>
</dbReference>
<feature type="transmembrane region" description="Helical" evidence="7">
    <location>
        <begin position="194"/>
        <end position="216"/>
    </location>
</feature>
<evidence type="ECO:0000256" key="4">
    <source>
        <dbReference type="ARBA" id="ARBA00022692"/>
    </source>
</evidence>
<proteinExistence type="inferred from homology"/>
<feature type="transmembrane region" description="Helical" evidence="7">
    <location>
        <begin position="135"/>
        <end position="152"/>
    </location>
</feature>
<gene>
    <name evidence="9" type="ORF">N8K70_02095</name>
</gene>
<evidence type="ECO:0000256" key="5">
    <source>
        <dbReference type="ARBA" id="ARBA00022989"/>
    </source>
</evidence>
<organism evidence="9 10">
    <name type="scientific">Microbacterium betulae</name>
    <dbReference type="NCBI Taxonomy" id="2981139"/>
    <lineage>
        <taxon>Bacteria</taxon>
        <taxon>Bacillati</taxon>
        <taxon>Actinomycetota</taxon>
        <taxon>Actinomycetes</taxon>
        <taxon>Micrococcales</taxon>
        <taxon>Microbacteriaceae</taxon>
        <taxon>Microbacterium</taxon>
    </lineage>
</organism>
<evidence type="ECO:0000256" key="2">
    <source>
        <dbReference type="ARBA" id="ARBA00022448"/>
    </source>
</evidence>
<feature type="domain" description="ABC transmembrane type-1" evidence="8">
    <location>
        <begin position="74"/>
        <end position="259"/>
    </location>
</feature>
<evidence type="ECO:0000256" key="3">
    <source>
        <dbReference type="ARBA" id="ARBA00022475"/>
    </source>
</evidence>